<keyword evidence="1" id="KW-0732">Signal</keyword>
<keyword evidence="3" id="KW-1185">Reference proteome</keyword>
<name>A0A9J5ZXK6_SOLCO</name>
<evidence type="ECO:0000313" key="3">
    <source>
        <dbReference type="Proteomes" id="UP000824120"/>
    </source>
</evidence>
<accession>A0A9J5ZXK6</accession>
<comment type="caution">
    <text evidence="2">The sequence shown here is derived from an EMBL/GenBank/DDBJ whole genome shotgun (WGS) entry which is preliminary data.</text>
</comment>
<feature type="signal peptide" evidence="1">
    <location>
        <begin position="1"/>
        <end position="28"/>
    </location>
</feature>
<dbReference type="EMBL" id="JACXVP010000003">
    <property type="protein sequence ID" value="KAG5616819.1"/>
    <property type="molecule type" value="Genomic_DNA"/>
</dbReference>
<proteinExistence type="predicted"/>
<gene>
    <name evidence="2" type="ORF">H5410_016643</name>
</gene>
<evidence type="ECO:0000313" key="2">
    <source>
        <dbReference type="EMBL" id="KAG5616819.1"/>
    </source>
</evidence>
<dbReference type="Proteomes" id="UP000824120">
    <property type="component" value="Chromosome 3"/>
</dbReference>
<organism evidence="2 3">
    <name type="scientific">Solanum commersonii</name>
    <name type="common">Commerson's wild potato</name>
    <name type="synonym">Commerson's nightshade</name>
    <dbReference type="NCBI Taxonomy" id="4109"/>
    <lineage>
        <taxon>Eukaryota</taxon>
        <taxon>Viridiplantae</taxon>
        <taxon>Streptophyta</taxon>
        <taxon>Embryophyta</taxon>
        <taxon>Tracheophyta</taxon>
        <taxon>Spermatophyta</taxon>
        <taxon>Magnoliopsida</taxon>
        <taxon>eudicotyledons</taxon>
        <taxon>Gunneridae</taxon>
        <taxon>Pentapetalae</taxon>
        <taxon>asterids</taxon>
        <taxon>lamiids</taxon>
        <taxon>Solanales</taxon>
        <taxon>Solanaceae</taxon>
        <taxon>Solanoideae</taxon>
        <taxon>Solaneae</taxon>
        <taxon>Solanum</taxon>
    </lineage>
</organism>
<dbReference type="AlphaFoldDB" id="A0A9J5ZXK6"/>
<feature type="chain" id="PRO_5039891893" evidence="1">
    <location>
        <begin position="29"/>
        <end position="142"/>
    </location>
</feature>
<protein>
    <submittedName>
        <fullName evidence="2">Uncharacterized protein</fullName>
    </submittedName>
</protein>
<dbReference type="OrthoDB" id="1435349at2759"/>
<evidence type="ECO:0000256" key="1">
    <source>
        <dbReference type="SAM" id="SignalP"/>
    </source>
</evidence>
<reference evidence="2 3" key="1">
    <citation type="submission" date="2020-09" db="EMBL/GenBank/DDBJ databases">
        <title>De no assembly of potato wild relative species, Solanum commersonii.</title>
        <authorList>
            <person name="Cho K."/>
        </authorList>
    </citation>
    <scope>NUCLEOTIDE SEQUENCE [LARGE SCALE GENOMIC DNA]</scope>
    <source>
        <strain evidence="2">LZ3.2</strain>
        <tissue evidence="2">Leaf</tissue>
    </source>
</reference>
<sequence>MTLHKSHIIWIIVSIYLSLRNFLWQGNGEGEKKYHLVKWEVVTNSKKEGGMGIKNLKVQNQSLLLKWLWRFVSGEQGLWKDVIVSRYTMEGLWITKQVRSPYGVGLWRTIRTGGLNCGKLKNCNRKWKEDIIRNDVWLVNIP</sequence>